<evidence type="ECO:0000313" key="5">
    <source>
        <dbReference type="Proteomes" id="UP001579974"/>
    </source>
</evidence>
<dbReference type="SUPFAM" id="SSF141868">
    <property type="entry name" value="EAL domain-like"/>
    <property type="match status" value="1"/>
</dbReference>
<dbReference type="InterPro" id="IPR001633">
    <property type="entry name" value="EAL_dom"/>
</dbReference>
<dbReference type="InterPro" id="IPR000014">
    <property type="entry name" value="PAS"/>
</dbReference>
<dbReference type="InterPro" id="IPR000160">
    <property type="entry name" value="GGDEF_dom"/>
</dbReference>
<evidence type="ECO:0000259" key="3">
    <source>
        <dbReference type="PROSITE" id="PS50887"/>
    </source>
</evidence>
<protein>
    <submittedName>
        <fullName evidence="4">EAL domain-containing protein</fullName>
    </submittedName>
</protein>
<dbReference type="InterPro" id="IPR052155">
    <property type="entry name" value="Biofilm_reg_signaling"/>
</dbReference>
<proteinExistence type="predicted"/>
<dbReference type="SMART" id="SM00052">
    <property type="entry name" value="EAL"/>
    <property type="match status" value="1"/>
</dbReference>
<feature type="domain" description="PAS" evidence="1">
    <location>
        <begin position="262"/>
        <end position="318"/>
    </location>
</feature>
<dbReference type="PROSITE" id="PS50887">
    <property type="entry name" value="GGDEF"/>
    <property type="match status" value="1"/>
</dbReference>
<dbReference type="SUPFAM" id="SSF55073">
    <property type="entry name" value="Nucleotide cyclase"/>
    <property type="match status" value="1"/>
</dbReference>
<reference evidence="4 5" key="1">
    <citation type="journal article" date="2024" name="Int. J. Mol. Sci.">
        <title>Exploration of Alicyclobacillus spp. Genome in Search of Antibiotic Resistance.</title>
        <authorList>
            <person name="Bucka-Kolendo J."/>
            <person name="Kiousi D.E."/>
            <person name="Dekowska A."/>
            <person name="Mikolajczuk-Szczyrba A."/>
            <person name="Karadedos D.M."/>
            <person name="Michael P."/>
            <person name="Galanis A."/>
            <person name="Sokolowska B."/>
        </authorList>
    </citation>
    <scope>NUCLEOTIDE SEQUENCE [LARGE SCALE GENOMIC DNA]</scope>
    <source>
        <strain evidence="4 5">KKP 3000</strain>
    </source>
</reference>
<dbReference type="SUPFAM" id="SSF55785">
    <property type="entry name" value="PYP-like sensor domain (PAS domain)"/>
    <property type="match status" value="3"/>
</dbReference>
<dbReference type="InterPro" id="IPR035919">
    <property type="entry name" value="EAL_sf"/>
</dbReference>
<evidence type="ECO:0000313" key="4">
    <source>
        <dbReference type="EMBL" id="MFB5190955.1"/>
    </source>
</evidence>
<dbReference type="EMBL" id="JBDXSU010000008">
    <property type="protein sequence ID" value="MFB5190955.1"/>
    <property type="molecule type" value="Genomic_DNA"/>
</dbReference>
<dbReference type="Pfam" id="PF00990">
    <property type="entry name" value="GGDEF"/>
    <property type="match status" value="1"/>
</dbReference>
<evidence type="ECO:0000259" key="1">
    <source>
        <dbReference type="PROSITE" id="PS50112"/>
    </source>
</evidence>
<dbReference type="PROSITE" id="PS50883">
    <property type="entry name" value="EAL"/>
    <property type="match status" value="1"/>
</dbReference>
<dbReference type="NCBIfam" id="TIGR00254">
    <property type="entry name" value="GGDEF"/>
    <property type="match status" value="1"/>
</dbReference>
<dbReference type="Pfam" id="PF00563">
    <property type="entry name" value="EAL"/>
    <property type="match status" value="1"/>
</dbReference>
<dbReference type="PROSITE" id="PS50112">
    <property type="entry name" value="PAS"/>
    <property type="match status" value="2"/>
</dbReference>
<dbReference type="Proteomes" id="UP001579974">
    <property type="component" value="Unassembled WGS sequence"/>
</dbReference>
<dbReference type="Pfam" id="PF00989">
    <property type="entry name" value="PAS"/>
    <property type="match status" value="1"/>
</dbReference>
<dbReference type="CDD" id="cd01949">
    <property type="entry name" value="GGDEF"/>
    <property type="match status" value="1"/>
</dbReference>
<comment type="caution">
    <text evidence="4">The sequence shown here is derived from an EMBL/GenBank/DDBJ whole genome shotgun (WGS) entry which is preliminary data.</text>
</comment>
<dbReference type="SMART" id="SM00091">
    <property type="entry name" value="PAS"/>
    <property type="match status" value="3"/>
</dbReference>
<dbReference type="PANTHER" id="PTHR44757:SF2">
    <property type="entry name" value="BIOFILM ARCHITECTURE MAINTENANCE PROTEIN MBAA"/>
    <property type="match status" value="1"/>
</dbReference>
<dbReference type="SMART" id="SM00267">
    <property type="entry name" value="GGDEF"/>
    <property type="match status" value="1"/>
</dbReference>
<dbReference type="InterPro" id="IPR043128">
    <property type="entry name" value="Rev_trsase/Diguanyl_cyclase"/>
</dbReference>
<dbReference type="InterPro" id="IPR035965">
    <property type="entry name" value="PAS-like_dom_sf"/>
</dbReference>
<organism evidence="4 5">
    <name type="scientific">Alicyclobacillus fastidiosus</name>
    <dbReference type="NCBI Taxonomy" id="392011"/>
    <lineage>
        <taxon>Bacteria</taxon>
        <taxon>Bacillati</taxon>
        <taxon>Bacillota</taxon>
        <taxon>Bacilli</taxon>
        <taxon>Bacillales</taxon>
        <taxon>Alicyclobacillaceae</taxon>
        <taxon>Alicyclobacillus</taxon>
    </lineage>
</organism>
<dbReference type="InterPro" id="IPR013655">
    <property type="entry name" value="PAS_fold_3"/>
</dbReference>
<dbReference type="InterPro" id="IPR029787">
    <property type="entry name" value="Nucleotide_cyclase"/>
</dbReference>
<accession>A0ABV5AFD9</accession>
<dbReference type="Gene3D" id="3.20.20.450">
    <property type="entry name" value="EAL domain"/>
    <property type="match status" value="1"/>
</dbReference>
<dbReference type="RefSeq" id="WP_275474623.1">
    <property type="nucleotide sequence ID" value="NZ_CP162940.1"/>
</dbReference>
<dbReference type="Gene3D" id="3.30.70.270">
    <property type="match status" value="1"/>
</dbReference>
<dbReference type="Gene3D" id="3.30.450.20">
    <property type="entry name" value="PAS domain"/>
    <property type="match status" value="3"/>
</dbReference>
<dbReference type="InterPro" id="IPR013767">
    <property type="entry name" value="PAS_fold"/>
</dbReference>
<feature type="domain" description="PAS" evidence="1">
    <location>
        <begin position="151"/>
        <end position="206"/>
    </location>
</feature>
<gene>
    <name evidence="4" type="ORF">KKP3000_004451</name>
</gene>
<dbReference type="CDD" id="cd01948">
    <property type="entry name" value="EAL"/>
    <property type="match status" value="1"/>
</dbReference>
<feature type="domain" description="GGDEF" evidence="3">
    <location>
        <begin position="419"/>
        <end position="552"/>
    </location>
</feature>
<dbReference type="CDD" id="cd00130">
    <property type="entry name" value="PAS"/>
    <property type="match status" value="2"/>
</dbReference>
<dbReference type="Pfam" id="PF08447">
    <property type="entry name" value="PAS_3"/>
    <property type="match status" value="2"/>
</dbReference>
<sequence>MKAKTWFNRKPAVRNDYQELLNVGRWEYDVTKGEVHCSLEVYQIYGLPDRGSSESPDVFVEMIHPDDKEIVKQFWNHISSGKRLGRSFTYRTLQRGRQAYVQYTAQCKYDDRGDLIRIEGTVRDVTRYMENDTNTALLHPTESFYANHPGPIVVIDQDLGIVRVNRATEELFGWTEQELLFRRPPFVPIQHQETILELYRTLLKHGGTIWIDCVRLTRDGTAIDVGACLSAIRDTSGKIVGALASYTRMGVANNAPEMLLDSEGQFQALVRHSSDVFVILANDLRIKYISPAIANVLGYAINDVVNTDFLDLIHPSDRRTCEANIADITAGLQKKSSAELRFRNKAGVWRFCQTTFHDLYKGSGMDGCIVNFHDVTERRQTKELMNYIADHDYLTDLPNRRAFVERLSTMIGLAAMHHSELGVLTMSLNKFKYVNDTLGHSVGDKLIRHISQQIRDSIRGECVAARIGGDEFAILIPDLPDRDSVFALATDLLSRLQDAIQVDQYAVYVTAGIGVSFYPADGSDAETLVKHADIALHRAKERGNNTWQAYSATLTAGTYKEFSLANDFRKALQNDEFLLYYQPRLDTKTRKIVAAEALIRWEHEDWGLVSPLEFIHIAEETGLIVPLGNWILTTVCRQLHAWSESGLADIRVSVNISAKQFLVDDFVDSVRSILREFDVKPQRVEFEITETTIIPNDSAIVESIKRLREMGIAIYFDDFGTGYSSLSWLQRFELDGIKLDKSFVTHVPVRWAPTQIVSSVIQLAHSLNLTVVAEGVEANEQLAFLQDEKCEQVQGFLFSRPLPVDQFEELLGVGVIDPIPSNPPSRVQLPNRRKHFRVATPHPLIGQVTIAAINSKKLALGYTEALIMDIGPGGLRFVSNLRFPANHGVVLHFMINILGSATELDGTIVWSEEIGDDLSQYGVQFALGHTAKDALIPLLNEFAVKLRSGQVAGCDFVTGDIATFFRNESSV</sequence>
<feature type="domain" description="EAL" evidence="2">
    <location>
        <begin position="561"/>
        <end position="815"/>
    </location>
</feature>
<name>A0ABV5AFD9_9BACL</name>
<dbReference type="NCBIfam" id="TIGR00229">
    <property type="entry name" value="sensory_box"/>
    <property type="match status" value="2"/>
</dbReference>
<keyword evidence="5" id="KW-1185">Reference proteome</keyword>
<dbReference type="PANTHER" id="PTHR44757">
    <property type="entry name" value="DIGUANYLATE CYCLASE DGCP"/>
    <property type="match status" value="1"/>
</dbReference>
<evidence type="ECO:0000259" key="2">
    <source>
        <dbReference type="PROSITE" id="PS50883"/>
    </source>
</evidence>